<reference evidence="1" key="3">
    <citation type="submission" date="2025-09" db="UniProtKB">
        <authorList>
            <consortium name="Ensembl"/>
        </authorList>
    </citation>
    <scope>IDENTIFICATION</scope>
</reference>
<organism evidence="1">
    <name type="scientific">Ovis aries</name>
    <name type="common">Sheep</name>
    <dbReference type="NCBI Taxonomy" id="9940"/>
    <lineage>
        <taxon>Eukaryota</taxon>
        <taxon>Metazoa</taxon>
        <taxon>Chordata</taxon>
        <taxon>Craniata</taxon>
        <taxon>Vertebrata</taxon>
        <taxon>Euteleostomi</taxon>
        <taxon>Mammalia</taxon>
        <taxon>Eutheria</taxon>
        <taxon>Laurasiatheria</taxon>
        <taxon>Artiodactyla</taxon>
        <taxon>Ruminantia</taxon>
        <taxon>Pecora</taxon>
        <taxon>Bovidae</taxon>
        <taxon>Caprinae</taxon>
        <taxon>Ovis</taxon>
    </lineage>
</organism>
<reference evidence="1" key="2">
    <citation type="submission" date="2025-08" db="UniProtKB">
        <authorList>
            <consortium name="Ensembl"/>
        </authorList>
    </citation>
    <scope>IDENTIFICATION</scope>
</reference>
<protein>
    <submittedName>
        <fullName evidence="1">Ring finger protein 181</fullName>
    </submittedName>
</protein>
<dbReference type="Ensembl" id="ENSOART00020004677.2">
    <property type="protein sequence ID" value="ENSOARP00020003844.2"/>
    <property type="gene ID" value="ENSOARG00020003033.2"/>
</dbReference>
<evidence type="ECO:0000313" key="1">
    <source>
        <dbReference type="Ensembl" id="ENSOARP00020003844.2"/>
    </source>
</evidence>
<gene>
    <name evidence="1" type="primary">RNF181</name>
</gene>
<accession>A0AC11AS67</accession>
<proteinExistence type="predicted"/>
<reference evidence="1" key="1">
    <citation type="submission" date="2020-11" db="EMBL/GenBank/DDBJ databases">
        <authorList>
            <person name="Davenport K.M."/>
            <person name="Bickhart D.M."/>
            <person name="Smith T.P.L."/>
            <person name="Murdoch B.M."/>
            <person name="Rosen B.D."/>
        </authorList>
    </citation>
    <scope>NUCLEOTIDE SEQUENCE [LARGE SCALE GENOMIC DNA]</scope>
    <source>
        <strain evidence="1">OAR_USU_Benz2616</strain>
    </source>
</reference>
<sequence>MPKGAESQRMAWSLPCGKELFKALGLHRAREAVSSGHQERALGKGQVGRKGPTKNWEARQPLLELLNCISNSSFIGQRRETEVRPGLRAVSDSPAAMASYFDEHDCEPLDRERDPRTNMLLELARSLFNRMDFEDLGLVVDWDHHLPPPAAKTAVENLPRTVIRGSQAELKCPVCLLEFEEAETAIEMPCHHLFHSNCILPWLSKTNSCPLCRHELPTDDDTYEEHKRDKARKQQQKHRLENLHGAMYT</sequence>
<name>A0AC11AS67_SHEEP</name>